<dbReference type="GeneID" id="29111889"/>
<accession>A0A177D271</accession>
<dbReference type="RefSeq" id="XP_018378889.1">
    <property type="nucleotide sequence ID" value="XM_018526295.1"/>
</dbReference>
<keyword evidence="3" id="KW-1185">Reference proteome</keyword>
<dbReference type="AlphaFoldDB" id="A0A177D271"/>
<dbReference type="EMBL" id="KV441510">
    <property type="protein sequence ID" value="OAG13468.1"/>
    <property type="molecule type" value="Genomic_DNA"/>
</dbReference>
<evidence type="ECO:0000313" key="3">
    <source>
        <dbReference type="Proteomes" id="UP000077248"/>
    </source>
</evidence>
<name>A0A177D271_ALTAL</name>
<feature type="signal peptide" evidence="1">
    <location>
        <begin position="1"/>
        <end position="22"/>
    </location>
</feature>
<keyword evidence="1" id="KW-0732">Signal</keyword>
<gene>
    <name evidence="2" type="ORF">CC77DRAFT_1026605</name>
</gene>
<dbReference type="VEuPathDB" id="FungiDB:CC77DRAFT_1026605"/>
<proteinExistence type="predicted"/>
<organism evidence="2 3">
    <name type="scientific">Alternaria alternata</name>
    <name type="common">Alternaria rot fungus</name>
    <name type="synonym">Torula alternata</name>
    <dbReference type="NCBI Taxonomy" id="5599"/>
    <lineage>
        <taxon>Eukaryota</taxon>
        <taxon>Fungi</taxon>
        <taxon>Dikarya</taxon>
        <taxon>Ascomycota</taxon>
        <taxon>Pezizomycotina</taxon>
        <taxon>Dothideomycetes</taxon>
        <taxon>Pleosporomycetidae</taxon>
        <taxon>Pleosporales</taxon>
        <taxon>Pleosporineae</taxon>
        <taxon>Pleosporaceae</taxon>
        <taxon>Alternaria</taxon>
        <taxon>Alternaria sect. Alternaria</taxon>
        <taxon>Alternaria alternata complex</taxon>
    </lineage>
</organism>
<dbReference type="KEGG" id="aalt:CC77DRAFT_1026605"/>
<sequence length="87" mass="9021">MVSFSIIGLAAALTILAFPAVATPAPQFRPNSGCRLISKTSGPSPECRLPTAECGSGQYVGRTEGGSTNTAPGICKAWTNWECCTRS</sequence>
<evidence type="ECO:0000313" key="2">
    <source>
        <dbReference type="EMBL" id="OAG13468.1"/>
    </source>
</evidence>
<protein>
    <submittedName>
        <fullName evidence="2">Uncharacterized protein</fullName>
    </submittedName>
</protein>
<dbReference type="Proteomes" id="UP000077248">
    <property type="component" value="Unassembled WGS sequence"/>
</dbReference>
<reference evidence="2 3" key="1">
    <citation type="submission" date="2016-05" db="EMBL/GenBank/DDBJ databases">
        <title>Comparative analysis of secretome profiles of manganese(II)-oxidizing ascomycete fungi.</title>
        <authorList>
            <consortium name="DOE Joint Genome Institute"/>
            <person name="Zeiner C.A."/>
            <person name="Purvine S.O."/>
            <person name="Zink E.M."/>
            <person name="Wu S."/>
            <person name="Pasa-Tolic L."/>
            <person name="Chaput D.L."/>
            <person name="Haridas S."/>
            <person name="Grigoriev I.V."/>
            <person name="Santelli C.M."/>
            <person name="Hansel C.M."/>
        </authorList>
    </citation>
    <scope>NUCLEOTIDE SEQUENCE [LARGE SCALE GENOMIC DNA]</scope>
    <source>
        <strain evidence="2 3">SRC1lrK2f</strain>
    </source>
</reference>
<evidence type="ECO:0000256" key="1">
    <source>
        <dbReference type="SAM" id="SignalP"/>
    </source>
</evidence>
<feature type="chain" id="PRO_5008058909" evidence="1">
    <location>
        <begin position="23"/>
        <end position="87"/>
    </location>
</feature>